<feature type="binding site" evidence="10">
    <location>
        <begin position="7"/>
        <end position="12"/>
    </location>
    <ligand>
        <name>NADP(+)</name>
        <dbReference type="ChEBI" id="CHEBI:58349"/>
    </ligand>
</feature>
<dbReference type="PIRSF" id="PIRSF000193">
    <property type="entry name" value="Pyrrol-5-carb_rd"/>
    <property type="match status" value="1"/>
</dbReference>
<comment type="subcellular location">
    <subcellularLocation>
        <location evidence="1 8">Cytoplasm</location>
    </subcellularLocation>
</comment>
<dbReference type="Proteomes" id="UP000034746">
    <property type="component" value="Unassembled WGS sequence"/>
</dbReference>
<evidence type="ECO:0000256" key="5">
    <source>
        <dbReference type="ARBA" id="ARBA00022650"/>
    </source>
</evidence>
<dbReference type="EMBL" id="LCAU01000041">
    <property type="protein sequence ID" value="KKR95844.1"/>
    <property type="molecule type" value="Genomic_DNA"/>
</dbReference>
<proteinExistence type="inferred from homology"/>
<dbReference type="PANTHER" id="PTHR11645">
    <property type="entry name" value="PYRROLINE-5-CARBOXYLATE REDUCTASE"/>
    <property type="match status" value="1"/>
</dbReference>
<comment type="pathway">
    <text evidence="8">Amino-acid biosynthesis; L-proline biosynthesis; L-proline from L-glutamate 5-semialdehyde: step 1/1.</text>
</comment>
<dbReference type="InterPro" id="IPR000304">
    <property type="entry name" value="Pyrroline-COOH_reductase"/>
</dbReference>
<dbReference type="UniPathway" id="UPA00098">
    <property type="reaction ID" value="UER00361"/>
</dbReference>
<keyword evidence="4 8" id="KW-0028">Amino-acid biosynthesis</keyword>
<keyword evidence="5 8" id="KW-0641">Proline biosynthesis</keyword>
<evidence type="ECO:0000256" key="7">
    <source>
        <dbReference type="ARBA" id="ARBA00023002"/>
    </source>
</evidence>
<feature type="binding site" evidence="10">
    <location>
        <position position="56"/>
    </location>
    <ligand>
        <name>NADPH</name>
        <dbReference type="ChEBI" id="CHEBI:57783"/>
    </ligand>
</feature>
<evidence type="ECO:0000256" key="10">
    <source>
        <dbReference type="PIRSR" id="PIRSR000193-1"/>
    </source>
</evidence>
<dbReference type="NCBIfam" id="TIGR00112">
    <property type="entry name" value="proC"/>
    <property type="match status" value="1"/>
</dbReference>
<evidence type="ECO:0000256" key="3">
    <source>
        <dbReference type="ARBA" id="ARBA00022490"/>
    </source>
</evidence>
<dbReference type="Gene3D" id="1.10.3730.10">
    <property type="entry name" value="ProC C-terminal domain-like"/>
    <property type="match status" value="1"/>
</dbReference>
<keyword evidence="3 8" id="KW-0963">Cytoplasm</keyword>
<dbReference type="AlphaFoldDB" id="A0A0G0V4F6"/>
<name>A0A0G0V4F6_9BACT</name>
<dbReference type="EC" id="1.5.1.2" evidence="8 9"/>
<evidence type="ECO:0000256" key="4">
    <source>
        <dbReference type="ARBA" id="ARBA00022605"/>
    </source>
</evidence>
<dbReference type="FunFam" id="1.10.3730.10:FF:000001">
    <property type="entry name" value="Pyrroline-5-carboxylate reductase"/>
    <property type="match status" value="1"/>
</dbReference>
<dbReference type="InterPro" id="IPR029036">
    <property type="entry name" value="P5CR_dimer"/>
</dbReference>
<evidence type="ECO:0000256" key="2">
    <source>
        <dbReference type="ARBA" id="ARBA00005525"/>
    </source>
</evidence>
<comment type="catalytic activity">
    <reaction evidence="8">
        <text>L-proline + NAD(+) = (S)-1-pyrroline-5-carboxylate + NADH + 2 H(+)</text>
        <dbReference type="Rhea" id="RHEA:14105"/>
        <dbReference type="ChEBI" id="CHEBI:15378"/>
        <dbReference type="ChEBI" id="CHEBI:17388"/>
        <dbReference type="ChEBI" id="CHEBI:57540"/>
        <dbReference type="ChEBI" id="CHEBI:57945"/>
        <dbReference type="ChEBI" id="CHEBI:60039"/>
        <dbReference type="EC" id="1.5.1.2"/>
    </reaction>
</comment>
<gene>
    <name evidence="8" type="primary">proC</name>
    <name evidence="13" type="ORF">UU48_C0041G0004</name>
</gene>
<evidence type="ECO:0000259" key="12">
    <source>
        <dbReference type="Pfam" id="PF14748"/>
    </source>
</evidence>
<dbReference type="InterPro" id="IPR008927">
    <property type="entry name" value="6-PGluconate_DH-like_C_sf"/>
</dbReference>
<sequence length="276" mass="29251">MSKIGFIGAGNMAQAIISGIINAKVYKPADIFLTDVRSDRVKQLCKQYKTKPAADNRELVKAVDIVVLSVKPQNFSQVLDEIRTSINKKHLIVSIAAGITTKRIQKTLGNVPIVRVMPNTPALLGQGAAGMFATTGSTSSPQAKGRLKQVKKIFSAVGIVEVVKNEKLLDAVTAVSGSGPAYFFLLIEEMVKAGVKLGLKRETAEKLVLQTAKGAGILAAESASKGITPDVLRKNVTSPGGTTEAALKVFAKRNFEKIVNGALAAAAKRSRKLSGR</sequence>
<evidence type="ECO:0000256" key="9">
    <source>
        <dbReference type="NCBIfam" id="TIGR00112"/>
    </source>
</evidence>
<keyword evidence="6 8" id="KW-0521">NADP</keyword>
<evidence type="ECO:0000313" key="13">
    <source>
        <dbReference type="EMBL" id="KKR95844.1"/>
    </source>
</evidence>
<feature type="domain" description="Pyrroline-5-carboxylate reductase catalytic N-terminal" evidence="11">
    <location>
        <begin position="3"/>
        <end position="98"/>
    </location>
</feature>
<dbReference type="SUPFAM" id="SSF51735">
    <property type="entry name" value="NAD(P)-binding Rossmann-fold domains"/>
    <property type="match status" value="1"/>
</dbReference>
<dbReference type="GO" id="GO:0004735">
    <property type="term" value="F:pyrroline-5-carboxylate reductase activity"/>
    <property type="evidence" value="ECO:0007669"/>
    <property type="project" value="UniProtKB-UniRule"/>
</dbReference>
<dbReference type="PANTHER" id="PTHR11645:SF0">
    <property type="entry name" value="PYRROLINE-5-CARBOXYLATE REDUCTASE 3"/>
    <property type="match status" value="1"/>
</dbReference>
<keyword evidence="7 8" id="KW-0560">Oxidoreductase</keyword>
<evidence type="ECO:0000256" key="8">
    <source>
        <dbReference type="HAMAP-Rule" id="MF_01925"/>
    </source>
</evidence>
<dbReference type="Pfam" id="PF14748">
    <property type="entry name" value="P5CR_dimer"/>
    <property type="match status" value="1"/>
</dbReference>
<evidence type="ECO:0000259" key="11">
    <source>
        <dbReference type="Pfam" id="PF03807"/>
    </source>
</evidence>
<evidence type="ECO:0000256" key="1">
    <source>
        <dbReference type="ARBA" id="ARBA00004496"/>
    </source>
</evidence>
<dbReference type="FunFam" id="3.40.50.720:FF:000190">
    <property type="entry name" value="Pyrroline-5-carboxylate reductase"/>
    <property type="match status" value="1"/>
</dbReference>
<dbReference type="PATRIC" id="fig|1618997.3.peg.1287"/>
<comment type="function">
    <text evidence="8">Catalyzes the reduction of 1-pyrroline-5-carboxylate (PCA) to L-proline.</text>
</comment>
<protein>
    <recommendedName>
        <fullName evidence="8 9">Pyrroline-5-carboxylate reductase</fullName>
        <shortName evidence="8">P5C reductase</shortName>
        <shortName evidence="8">P5CR</shortName>
        <ecNumber evidence="8 9">1.5.1.2</ecNumber>
    </recommendedName>
    <alternativeName>
        <fullName evidence="8">PCA reductase</fullName>
    </alternativeName>
</protein>
<comment type="catalytic activity">
    <reaction evidence="8">
        <text>L-proline + NADP(+) = (S)-1-pyrroline-5-carboxylate + NADPH + 2 H(+)</text>
        <dbReference type="Rhea" id="RHEA:14109"/>
        <dbReference type="ChEBI" id="CHEBI:15378"/>
        <dbReference type="ChEBI" id="CHEBI:17388"/>
        <dbReference type="ChEBI" id="CHEBI:57783"/>
        <dbReference type="ChEBI" id="CHEBI:58349"/>
        <dbReference type="ChEBI" id="CHEBI:60039"/>
        <dbReference type="EC" id="1.5.1.2"/>
    </reaction>
</comment>
<dbReference type="InterPro" id="IPR036291">
    <property type="entry name" value="NAD(P)-bd_dom_sf"/>
</dbReference>
<organism evidence="13 14">
    <name type="scientific">Candidatus Uhrbacteria bacterium GW2011_GWF2_41_16</name>
    <dbReference type="NCBI Taxonomy" id="1618997"/>
    <lineage>
        <taxon>Bacteria</taxon>
        <taxon>Candidatus Uhriibacteriota</taxon>
    </lineage>
</organism>
<dbReference type="GO" id="GO:0055129">
    <property type="term" value="P:L-proline biosynthetic process"/>
    <property type="evidence" value="ECO:0007669"/>
    <property type="project" value="UniProtKB-UniRule"/>
</dbReference>
<evidence type="ECO:0000313" key="14">
    <source>
        <dbReference type="Proteomes" id="UP000034746"/>
    </source>
</evidence>
<comment type="caution">
    <text evidence="13">The sequence shown here is derived from an EMBL/GenBank/DDBJ whole genome shotgun (WGS) entry which is preliminary data.</text>
</comment>
<dbReference type="Gene3D" id="3.40.50.720">
    <property type="entry name" value="NAD(P)-binding Rossmann-like Domain"/>
    <property type="match status" value="1"/>
</dbReference>
<comment type="similarity">
    <text evidence="2 8">Belongs to the pyrroline-5-carboxylate reductase family.</text>
</comment>
<dbReference type="Pfam" id="PF03807">
    <property type="entry name" value="F420_oxidored"/>
    <property type="match status" value="1"/>
</dbReference>
<accession>A0A0G0V4F6</accession>
<dbReference type="SUPFAM" id="SSF48179">
    <property type="entry name" value="6-phosphogluconate dehydrogenase C-terminal domain-like"/>
    <property type="match status" value="1"/>
</dbReference>
<dbReference type="GO" id="GO:0005737">
    <property type="term" value="C:cytoplasm"/>
    <property type="evidence" value="ECO:0007669"/>
    <property type="project" value="UniProtKB-SubCell"/>
</dbReference>
<dbReference type="HAMAP" id="MF_01925">
    <property type="entry name" value="P5C_reductase"/>
    <property type="match status" value="1"/>
</dbReference>
<feature type="domain" description="Pyrroline-5-carboxylate reductase dimerisation" evidence="12">
    <location>
        <begin position="166"/>
        <end position="273"/>
    </location>
</feature>
<reference evidence="13 14" key="1">
    <citation type="journal article" date="2015" name="Nature">
        <title>rRNA introns, odd ribosomes, and small enigmatic genomes across a large radiation of phyla.</title>
        <authorList>
            <person name="Brown C.T."/>
            <person name="Hug L.A."/>
            <person name="Thomas B.C."/>
            <person name="Sharon I."/>
            <person name="Castelle C.J."/>
            <person name="Singh A."/>
            <person name="Wilkins M.J."/>
            <person name="Williams K.H."/>
            <person name="Banfield J.F."/>
        </authorList>
    </citation>
    <scope>NUCLEOTIDE SEQUENCE [LARGE SCALE GENOMIC DNA]</scope>
</reference>
<evidence type="ECO:0000256" key="6">
    <source>
        <dbReference type="ARBA" id="ARBA00022857"/>
    </source>
</evidence>
<dbReference type="InterPro" id="IPR028939">
    <property type="entry name" value="P5C_Rdtase_cat_N"/>
</dbReference>